<keyword evidence="1" id="KW-0732">Signal</keyword>
<dbReference type="GeneID" id="25367789"/>
<gene>
    <name evidence="2" type="ORF">AUEXF2481DRAFT_44886</name>
</gene>
<dbReference type="AlphaFoldDB" id="A0A074Y429"/>
<protein>
    <recommendedName>
        <fullName evidence="4">Ecp2 effector protein domain-containing protein</fullName>
    </recommendedName>
</protein>
<keyword evidence="3" id="KW-1185">Reference proteome</keyword>
<dbReference type="OrthoDB" id="3867638at2759"/>
<evidence type="ECO:0000256" key="1">
    <source>
        <dbReference type="SAM" id="SignalP"/>
    </source>
</evidence>
<dbReference type="RefSeq" id="XP_013339150.1">
    <property type="nucleotide sequence ID" value="XM_013483696.1"/>
</dbReference>
<proteinExistence type="predicted"/>
<reference evidence="2 3" key="1">
    <citation type="journal article" date="2014" name="BMC Genomics">
        <title>Genome sequencing of four Aureobasidium pullulans varieties: biotechnological potential, stress tolerance, and description of new species.</title>
        <authorList>
            <person name="Gostin Ar C."/>
            <person name="Ohm R.A."/>
            <person name="Kogej T."/>
            <person name="Sonjak S."/>
            <person name="Turk M."/>
            <person name="Zajc J."/>
            <person name="Zalar P."/>
            <person name="Grube M."/>
            <person name="Sun H."/>
            <person name="Han J."/>
            <person name="Sharma A."/>
            <person name="Chiniquy J."/>
            <person name="Ngan C.Y."/>
            <person name="Lipzen A."/>
            <person name="Barry K."/>
            <person name="Grigoriev I.V."/>
            <person name="Gunde-Cimerman N."/>
        </authorList>
    </citation>
    <scope>NUCLEOTIDE SEQUENCE [LARGE SCALE GENOMIC DNA]</scope>
    <source>
        <strain evidence="2 3">EXF-2481</strain>
    </source>
</reference>
<organism evidence="2 3">
    <name type="scientific">Aureobasidium subglaciale (strain EXF-2481)</name>
    <name type="common">Aureobasidium pullulans var. subglaciale</name>
    <dbReference type="NCBI Taxonomy" id="1043005"/>
    <lineage>
        <taxon>Eukaryota</taxon>
        <taxon>Fungi</taxon>
        <taxon>Dikarya</taxon>
        <taxon>Ascomycota</taxon>
        <taxon>Pezizomycotina</taxon>
        <taxon>Dothideomycetes</taxon>
        <taxon>Dothideomycetidae</taxon>
        <taxon>Dothideales</taxon>
        <taxon>Saccotheciaceae</taxon>
        <taxon>Aureobasidium</taxon>
    </lineage>
</organism>
<name>A0A074Y429_AURSE</name>
<evidence type="ECO:0008006" key="4">
    <source>
        <dbReference type="Google" id="ProtNLM"/>
    </source>
</evidence>
<evidence type="ECO:0000313" key="3">
    <source>
        <dbReference type="Proteomes" id="UP000030641"/>
    </source>
</evidence>
<dbReference type="EMBL" id="KL584787">
    <property type="protein sequence ID" value="KEQ90689.1"/>
    <property type="molecule type" value="Genomic_DNA"/>
</dbReference>
<evidence type="ECO:0000313" key="2">
    <source>
        <dbReference type="EMBL" id="KEQ90689.1"/>
    </source>
</evidence>
<feature type="chain" id="PRO_5001702960" description="Ecp2 effector protein domain-containing protein" evidence="1">
    <location>
        <begin position="20"/>
        <end position="152"/>
    </location>
</feature>
<dbReference type="Proteomes" id="UP000030641">
    <property type="component" value="Unassembled WGS sequence"/>
</dbReference>
<feature type="signal peptide" evidence="1">
    <location>
        <begin position="1"/>
        <end position="19"/>
    </location>
</feature>
<dbReference type="InParanoid" id="A0A074Y429"/>
<sequence length="152" mass="15859">MRFSTTAFIASLAATSAIAMPTDVLTKRDTPPAQCSSKHGSVSNFWGIYYPHRGGNVGDWANGILDNVRGRGCLVTNWQAIQDNEDGVACTFSVPLTCQAYDIAAALNAASGEWIYCEGDTMNGLFDGAGQVISGFAGVLGDVAGALGIFAK</sequence>
<dbReference type="HOGENOM" id="CLU_1721997_0_0_1"/>
<accession>A0A074Y429</accession>